<reference evidence="2" key="1">
    <citation type="journal article" date="2017" name="Science">
        <title>Giant viruses with an expanded complement of translation system components.</title>
        <authorList>
            <person name="Schulz F."/>
            <person name="Yutin N."/>
            <person name="Ivanova N.N."/>
            <person name="Ortega D.R."/>
            <person name="Lee T.K."/>
            <person name="Vierheilig J."/>
            <person name="Daims H."/>
            <person name="Horn M."/>
            <person name="Wagner M."/>
            <person name="Jensen G.J."/>
            <person name="Kyrpides N.C."/>
            <person name="Koonin E.V."/>
            <person name="Woyke T."/>
        </authorList>
    </citation>
    <scope>NUCLEOTIDE SEQUENCE</scope>
    <source>
        <strain evidence="2">KNV1</strain>
    </source>
</reference>
<name>A0A1V0SKT4_9VIRU</name>
<proteinExistence type="predicted"/>
<feature type="region of interest" description="Disordered" evidence="1">
    <location>
        <begin position="14"/>
        <end position="36"/>
    </location>
</feature>
<dbReference type="EMBL" id="KY684111">
    <property type="protein sequence ID" value="ARF12234.1"/>
    <property type="molecule type" value="Genomic_DNA"/>
</dbReference>
<protein>
    <submittedName>
        <fullName evidence="2">Uncharacterized protein</fullName>
    </submittedName>
</protein>
<evidence type="ECO:0000313" key="2">
    <source>
        <dbReference type="EMBL" id="ARF12234.1"/>
    </source>
</evidence>
<gene>
    <name evidence="2" type="ORF">Klosneuvirus_4_49</name>
</gene>
<accession>A0A1V0SKT4</accession>
<organism evidence="2">
    <name type="scientific">Klosneuvirus KNV1</name>
    <dbReference type="NCBI Taxonomy" id="1977640"/>
    <lineage>
        <taxon>Viruses</taxon>
        <taxon>Varidnaviria</taxon>
        <taxon>Bamfordvirae</taxon>
        <taxon>Nucleocytoviricota</taxon>
        <taxon>Megaviricetes</taxon>
        <taxon>Imitervirales</taxon>
        <taxon>Mimiviridae</taxon>
        <taxon>Klosneuvirinae</taxon>
        <taxon>Klosneuvirus</taxon>
    </lineage>
</organism>
<evidence type="ECO:0000256" key="1">
    <source>
        <dbReference type="SAM" id="MobiDB-lite"/>
    </source>
</evidence>
<sequence>MFNNQYKYIRLVPHRNKQQGGENVEAQTDAKPPAGVVSPATAQMKREMYAKLSPRKITPVQPTPAGQSKASVDLSKRINGNKGEISNGINTALRELTCCMEDLFKYEGTTNSQKIFINTIKSNFKEYQQTIINKPVPNIDIIYLNLNDVETTIKQLAPVYEYIINMFSLYVKALDNINNIIKSGLPQYELSSYHRVCPGNVCTCDKNIGPSICMMFFAGQKLTRIKMPIDEIIKALNDAYASGPSVYSFPELQNIQLLMNYLTKLNNELKDSLTKINDIQREFDKRSSISKKQLGVSEIKSPVYEKILAK</sequence>